<accession>A0A2P5EU74</accession>
<dbReference type="InParanoid" id="A0A2P5EU74"/>
<proteinExistence type="predicted"/>
<dbReference type="EMBL" id="JXTC01000097">
    <property type="protein sequence ID" value="PON89100.1"/>
    <property type="molecule type" value="Genomic_DNA"/>
</dbReference>
<protein>
    <submittedName>
        <fullName evidence="1">Uncharacterized protein</fullName>
    </submittedName>
</protein>
<dbReference type="OrthoDB" id="1200444at2759"/>
<evidence type="ECO:0000313" key="1">
    <source>
        <dbReference type="EMBL" id="PON89100.1"/>
    </source>
</evidence>
<gene>
    <name evidence="1" type="ORF">TorRG33x02_149630</name>
</gene>
<dbReference type="AlphaFoldDB" id="A0A2P5EU74"/>
<comment type="caution">
    <text evidence="1">The sequence shown here is derived from an EMBL/GenBank/DDBJ whole genome shotgun (WGS) entry which is preliminary data.</text>
</comment>
<reference evidence="2" key="1">
    <citation type="submission" date="2016-06" db="EMBL/GenBank/DDBJ databases">
        <title>Parallel loss of symbiosis genes in relatives of nitrogen-fixing non-legume Parasponia.</title>
        <authorList>
            <person name="Van Velzen R."/>
            <person name="Holmer R."/>
            <person name="Bu F."/>
            <person name="Rutten L."/>
            <person name="Van Zeijl A."/>
            <person name="Liu W."/>
            <person name="Santuari L."/>
            <person name="Cao Q."/>
            <person name="Sharma T."/>
            <person name="Shen D."/>
            <person name="Roswanjaya Y."/>
            <person name="Wardhani T."/>
            <person name="Kalhor M.S."/>
            <person name="Jansen J."/>
            <person name="Van den Hoogen J."/>
            <person name="Gungor B."/>
            <person name="Hartog M."/>
            <person name="Hontelez J."/>
            <person name="Verver J."/>
            <person name="Yang W.-C."/>
            <person name="Schijlen E."/>
            <person name="Repin R."/>
            <person name="Schilthuizen M."/>
            <person name="Schranz E."/>
            <person name="Heidstra R."/>
            <person name="Miyata K."/>
            <person name="Fedorova E."/>
            <person name="Kohlen W."/>
            <person name="Bisseling T."/>
            <person name="Smit S."/>
            <person name="Geurts R."/>
        </authorList>
    </citation>
    <scope>NUCLEOTIDE SEQUENCE [LARGE SCALE GENOMIC DNA]</scope>
    <source>
        <strain evidence="2">cv. RG33-2</strain>
    </source>
</reference>
<keyword evidence="2" id="KW-1185">Reference proteome</keyword>
<name>A0A2P5EU74_TREOI</name>
<dbReference type="Proteomes" id="UP000237000">
    <property type="component" value="Unassembled WGS sequence"/>
</dbReference>
<evidence type="ECO:0000313" key="2">
    <source>
        <dbReference type="Proteomes" id="UP000237000"/>
    </source>
</evidence>
<sequence>MAPRVKSNQYTISAGQTNNLKTLRSESTSEGELGIHSRILIFIGVIEIQRKHEDSCQMQLLYCVVTLFARFRG</sequence>
<organism evidence="1 2">
    <name type="scientific">Trema orientale</name>
    <name type="common">Charcoal tree</name>
    <name type="synonym">Celtis orientalis</name>
    <dbReference type="NCBI Taxonomy" id="63057"/>
    <lineage>
        <taxon>Eukaryota</taxon>
        <taxon>Viridiplantae</taxon>
        <taxon>Streptophyta</taxon>
        <taxon>Embryophyta</taxon>
        <taxon>Tracheophyta</taxon>
        <taxon>Spermatophyta</taxon>
        <taxon>Magnoliopsida</taxon>
        <taxon>eudicotyledons</taxon>
        <taxon>Gunneridae</taxon>
        <taxon>Pentapetalae</taxon>
        <taxon>rosids</taxon>
        <taxon>fabids</taxon>
        <taxon>Rosales</taxon>
        <taxon>Cannabaceae</taxon>
        <taxon>Trema</taxon>
    </lineage>
</organism>